<dbReference type="EMBL" id="OB660965">
    <property type="protein sequence ID" value="CAD7226889.1"/>
    <property type="molecule type" value="Genomic_DNA"/>
</dbReference>
<dbReference type="CDD" id="cd00340">
    <property type="entry name" value="GSH_Peroxidase"/>
    <property type="match status" value="1"/>
</dbReference>
<name>A0A7R8W8H6_9CRUS</name>
<dbReference type="AlphaFoldDB" id="A0A7R8W8H6"/>
<dbReference type="Pfam" id="PF00255">
    <property type="entry name" value="GSHPx"/>
    <property type="match status" value="1"/>
</dbReference>
<evidence type="ECO:0000256" key="4">
    <source>
        <dbReference type="RuleBase" id="RU000499"/>
    </source>
</evidence>
<sequence length="190" mass="21450">MLNNLSQRFLPTAIHNSKRAVLGLTAASFVAYFYHSSPAQMASATGESGEGIGNQDWKKAKNVYDFTANDIDKNLVQMSQYKHSEAGLRIAAFPCNQFGGQEPGTNEEIKKFAREKYNATFDLFDKIDVNGKHAHPLFEYLKHKQSGFLINAIKWNFTKFLVDREGIPVKRFGPTDDPNTMEDDILKLLK</sequence>
<protein>
    <recommendedName>
        <fullName evidence="4">Glutathione peroxidase</fullName>
    </recommendedName>
</protein>
<dbReference type="OrthoDB" id="10051395at2759"/>
<reference evidence="5" key="1">
    <citation type="submission" date="2020-11" db="EMBL/GenBank/DDBJ databases">
        <authorList>
            <person name="Tran Van P."/>
        </authorList>
    </citation>
    <scope>NUCLEOTIDE SEQUENCE</scope>
</reference>
<dbReference type="InterPro" id="IPR036249">
    <property type="entry name" value="Thioredoxin-like_sf"/>
</dbReference>
<organism evidence="5">
    <name type="scientific">Cyprideis torosa</name>
    <dbReference type="NCBI Taxonomy" id="163714"/>
    <lineage>
        <taxon>Eukaryota</taxon>
        <taxon>Metazoa</taxon>
        <taxon>Ecdysozoa</taxon>
        <taxon>Arthropoda</taxon>
        <taxon>Crustacea</taxon>
        <taxon>Oligostraca</taxon>
        <taxon>Ostracoda</taxon>
        <taxon>Podocopa</taxon>
        <taxon>Podocopida</taxon>
        <taxon>Cytherocopina</taxon>
        <taxon>Cytheroidea</taxon>
        <taxon>Cytherideidae</taxon>
        <taxon>Cyprideis</taxon>
    </lineage>
</organism>
<gene>
    <name evidence="5" type="ORF">CTOB1V02_LOCUS4802</name>
</gene>
<dbReference type="PROSITE" id="PS51355">
    <property type="entry name" value="GLUTATHIONE_PEROXID_3"/>
    <property type="match status" value="1"/>
</dbReference>
<evidence type="ECO:0000256" key="3">
    <source>
        <dbReference type="ARBA" id="ARBA00023002"/>
    </source>
</evidence>
<comment type="similarity">
    <text evidence="1 4">Belongs to the glutathione peroxidase family.</text>
</comment>
<dbReference type="GO" id="GO:0006979">
    <property type="term" value="P:response to oxidative stress"/>
    <property type="evidence" value="ECO:0007669"/>
    <property type="project" value="InterPro"/>
</dbReference>
<dbReference type="SUPFAM" id="SSF52833">
    <property type="entry name" value="Thioredoxin-like"/>
    <property type="match status" value="1"/>
</dbReference>
<keyword evidence="2 4" id="KW-0575">Peroxidase</keyword>
<dbReference type="GO" id="GO:0004601">
    <property type="term" value="F:peroxidase activity"/>
    <property type="evidence" value="ECO:0007669"/>
    <property type="project" value="UniProtKB-KW"/>
</dbReference>
<evidence type="ECO:0000256" key="1">
    <source>
        <dbReference type="ARBA" id="ARBA00006926"/>
    </source>
</evidence>
<keyword evidence="3 4" id="KW-0560">Oxidoreductase</keyword>
<dbReference type="PRINTS" id="PR01011">
    <property type="entry name" value="GLUTPROXDASE"/>
</dbReference>
<dbReference type="Gene3D" id="3.40.30.10">
    <property type="entry name" value="Glutaredoxin"/>
    <property type="match status" value="1"/>
</dbReference>
<dbReference type="PANTHER" id="PTHR11592:SF134">
    <property type="entry name" value="PHOSPHOLIPID HYDROPEROXIDE GLUTATHIONE PEROXIDASE"/>
    <property type="match status" value="1"/>
</dbReference>
<accession>A0A7R8W8H6</accession>
<dbReference type="InterPro" id="IPR000889">
    <property type="entry name" value="Glutathione_peroxidase"/>
</dbReference>
<proteinExistence type="inferred from homology"/>
<evidence type="ECO:0000313" key="5">
    <source>
        <dbReference type="EMBL" id="CAD7226889.1"/>
    </source>
</evidence>
<dbReference type="PANTHER" id="PTHR11592">
    <property type="entry name" value="GLUTATHIONE PEROXIDASE"/>
    <property type="match status" value="1"/>
</dbReference>
<evidence type="ECO:0000256" key="2">
    <source>
        <dbReference type="ARBA" id="ARBA00022559"/>
    </source>
</evidence>